<dbReference type="KEGG" id="mec:Q7C_740"/>
<feature type="domain" description="Polysaccharide pyruvyl transferase" evidence="1">
    <location>
        <begin position="27"/>
        <end position="373"/>
    </location>
</feature>
<sequence length="444" mass="50689">MTNHKIIMKILLIGQCTLHWGRMEFGNVGNYYIIEPFIRELRRVFPAAKIKTTMQMSSRFCESEGVTVLPMEFYYGWSSDDLAIARKEFSIANHYYRNGELTEITPFIREILDTDLVIDFSGDIWGDNADFLGQDRFEVGLLKDRVAQLIGKPVVMLAGSPGPFNSDKNLKLAKEVYANFSLVTNREPISTTLLQEQGFDTSKTHSLACPAFLFEPAPQRDIQLLPEVEELFSQRRQKPIVGFILCGWNFEEGPFDKSGRVDDEFTRFAEAVEYLTEENNVKVCLMSHSNGFDIPPAPFRLKHGRDYDTIKQLEKVLKDRGISKDFCVLNQVYDTWQIKGIVRELDMLVSGRVHAAVAALSQNIPTVIIDYGHEPKAHKLSGFAETVGVSEYVANPCSSEDLKATIKRCLTKKDQYKQFLENRIPEVKQLARENFNVLKKYARL</sequence>
<dbReference type="HOGENOM" id="CLU_028161_0_0_6"/>
<dbReference type="PATRIC" id="fig|754477.3.peg.732"/>
<organism evidence="2 3">
    <name type="scientific">Methylophaga frappieri (strain ATCC BAA-2434 / DSM 25690 / JAM7)</name>
    <dbReference type="NCBI Taxonomy" id="754477"/>
    <lineage>
        <taxon>Bacteria</taxon>
        <taxon>Pseudomonadati</taxon>
        <taxon>Pseudomonadota</taxon>
        <taxon>Gammaproteobacteria</taxon>
        <taxon>Thiotrichales</taxon>
        <taxon>Piscirickettsiaceae</taxon>
        <taxon>Methylophaga</taxon>
    </lineage>
</organism>
<protein>
    <recommendedName>
        <fullName evidence="1">Polysaccharide pyruvyl transferase domain-containing protein</fullName>
    </recommendedName>
</protein>
<dbReference type="PANTHER" id="PTHR36836:SF1">
    <property type="entry name" value="COLANIC ACID BIOSYNTHESIS PROTEIN WCAK"/>
    <property type="match status" value="1"/>
</dbReference>
<dbReference type="EMBL" id="CP003380">
    <property type="protein sequence ID" value="AFJ01911.1"/>
    <property type="molecule type" value="Genomic_DNA"/>
</dbReference>
<evidence type="ECO:0000313" key="2">
    <source>
        <dbReference type="EMBL" id="AFJ01911.1"/>
    </source>
</evidence>
<reference evidence="2 3" key="1">
    <citation type="journal article" date="2012" name="J. Bacteriol.">
        <title>Complete genome sequences of Methylophaga sp. strain JAM1 and Methylophaga sp. strain JAM7.</title>
        <authorList>
            <person name="Villeneuve C."/>
            <person name="Martineau C."/>
            <person name="Mauffrey F."/>
            <person name="Villemur R."/>
        </authorList>
    </citation>
    <scope>NUCLEOTIDE SEQUENCE [LARGE SCALE GENOMIC DNA]</scope>
    <source>
        <strain evidence="2 3">JAM7</strain>
    </source>
</reference>
<accession>I1YG68</accession>
<dbReference type="STRING" id="754477.Q7C_740"/>
<dbReference type="InterPro" id="IPR007345">
    <property type="entry name" value="Polysacch_pyruvyl_Trfase"/>
</dbReference>
<keyword evidence="3" id="KW-1185">Reference proteome</keyword>
<dbReference type="Pfam" id="PF04230">
    <property type="entry name" value="PS_pyruv_trans"/>
    <property type="match status" value="1"/>
</dbReference>
<evidence type="ECO:0000313" key="3">
    <source>
        <dbReference type="Proteomes" id="UP000009145"/>
    </source>
</evidence>
<dbReference type="Proteomes" id="UP000009145">
    <property type="component" value="Chromosome"/>
</dbReference>
<dbReference type="AlphaFoldDB" id="I1YG68"/>
<proteinExistence type="predicted"/>
<dbReference type="eggNOG" id="COG2327">
    <property type="taxonomic scope" value="Bacteria"/>
</dbReference>
<dbReference type="PANTHER" id="PTHR36836">
    <property type="entry name" value="COLANIC ACID BIOSYNTHESIS PROTEIN WCAK"/>
    <property type="match status" value="1"/>
</dbReference>
<evidence type="ECO:0000259" key="1">
    <source>
        <dbReference type="Pfam" id="PF04230"/>
    </source>
</evidence>
<gene>
    <name evidence="2" type="ordered locus">Q7C_740</name>
</gene>
<name>I1YG68_METFJ</name>